<evidence type="ECO:0000313" key="4">
    <source>
        <dbReference type="EMBL" id="QRW42692.1"/>
    </source>
</evidence>
<evidence type="ECO:0000313" key="2">
    <source>
        <dbReference type="EMBL" id="QRW42684.1"/>
    </source>
</evidence>
<name>A0A894KN73_9VIRU</name>
<evidence type="ECO:0000313" key="1">
    <source>
        <dbReference type="EMBL" id="QRW42681.1"/>
    </source>
</evidence>
<evidence type="ECO:0000313" key="3">
    <source>
        <dbReference type="EMBL" id="QRW42691.1"/>
    </source>
</evidence>
<dbReference type="EMBL" id="MW434343">
    <property type="protein sequence ID" value="QRW42684.1"/>
    <property type="molecule type" value="Genomic_RNA"/>
</dbReference>
<reference evidence="1" key="1">
    <citation type="journal article" date="2020" name="bioRxiv">
        <title>Single mosquito metatranscriptomics identifies vectors, emerging pathogens and reservoirs in one assay.</title>
        <authorList>
            <person name="Batson J."/>
            <person name="Dudas G."/>
            <person name="Haas-Stapleton E."/>
            <person name="Kistler A.L."/>
            <person name="Li L.M."/>
            <person name="Logan P."/>
            <person name="Ratnasiri K."/>
            <person name="Retallack H."/>
        </authorList>
    </citation>
    <scope>NUCLEOTIDE SEQUENCE</scope>
    <source>
        <strain evidence="3">CMS002_026a_WVAL</strain>
        <strain evidence="4">CMS002_026b_WVAL</strain>
        <strain evidence="1">CMS002_026e_WVAL</strain>
        <strain evidence="2">CMS002_045e_WVAL</strain>
    </source>
</reference>
<proteinExistence type="predicted"/>
<dbReference type="EMBL" id="MW434351">
    <property type="protein sequence ID" value="QRW42692.1"/>
    <property type="molecule type" value="Genomic_RNA"/>
</dbReference>
<sequence>MEKNNMTPQERVTIELPETARFAIGNKILRRTPTPKPLFGTRNDGLDPALKRWVSKTAGITKSHVQTLLRAETTDNIGPNELPHLMQALLLDPQEGSSKLRADVNRVLSGPIYEEPEAYSQKITGLWILTHMEEILMAFVFKEKEWLERDLTLKKWCGRLKSILRALHASSSVNKMKVVLMKRAILEMGKCDIPPYLLDRLISMIAQFCSMNHIGRDCSIQGISLQRN</sequence>
<dbReference type="EMBL" id="MW434350">
    <property type="protein sequence ID" value="QRW42691.1"/>
    <property type="molecule type" value="Genomic_RNA"/>
</dbReference>
<dbReference type="EMBL" id="MW434340">
    <property type="protein sequence ID" value="QRW42681.1"/>
    <property type="molecule type" value="Genomic_RNA"/>
</dbReference>
<protein>
    <submittedName>
        <fullName evidence="1">Uncharacterized protein</fullName>
    </submittedName>
</protein>
<organism evidence="1">
    <name type="scientific">Usinis virus</name>
    <dbReference type="NCBI Taxonomy" id="2800948"/>
    <lineage>
        <taxon>Viruses</taxon>
        <taxon>Riboviria</taxon>
    </lineage>
</organism>
<accession>A0A894KN73</accession>